<evidence type="ECO:0000313" key="2">
    <source>
        <dbReference type="Proteomes" id="UP000011568"/>
    </source>
</evidence>
<sequence>MLTHAHIDHSGGLPVLEARDLLATEVAVDE</sequence>
<comment type="caution">
    <text evidence="1">The sequence shown here is derived from an EMBL/GenBank/DDBJ whole genome shotgun (WGS) entry which is preliminary data.</text>
</comment>
<dbReference type="AlphaFoldDB" id="M0M0F6"/>
<protein>
    <submittedName>
        <fullName evidence="1">Uncharacterized protein</fullName>
    </submittedName>
</protein>
<dbReference type="EMBL" id="AOMC01000162">
    <property type="protein sequence ID" value="EMA39156.1"/>
    <property type="molecule type" value="Genomic_DNA"/>
</dbReference>
<name>M0M0F6_HALMO</name>
<dbReference type="InterPro" id="IPR036866">
    <property type="entry name" value="RibonucZ/Hydroxyglut_hydro"/>
</dbReference>
<evidence type="ECO:0000313" key="1">
    <source>
        <dbReference type="EMBL" id="EMA39156.1"/>
    </source>
</evidence>
<dbReference type="SUPFAM" id="SSF56281">
    <property type="entry name" value="Metallo-hydrolase/oxidoreductase"/>
    <property type="match status" value="1"/>
</dbReference>
<dbReference type="Proteomes" id="UP000011568">
    <property type="component" value="Unassembled WGS sequence"/>
</dbReference>
<gene>
    <name evidence="1" type="ORF">C448_15321</name>
</gene>
<reference evidence="1 2" key="1">
    <citation type="journal article" date="2014" name="PLoS Genet.">
        <title>Phylogenetically driven sequencing of extremely halophilic archaea reveals strategies for static and dynamic osmo-response.</title>
        <authorList>
            <person name="Becker E.A."/>
            <person name="Seitzer P.M."/>
            <person name="Tritt A."/>
            <person name="Larsen D."/>
            <person name="Krusor M."/>
            <person name="Yao A.I."/>
            <person name="Wu D."/>
            <person name="Madern D."/>
            <person name="Eisen J.A."/>
            <person name="Darling A.E."/>
            <person name="Facciotti M.T."/>
        </authorList>
    </citation>
    <scope>NUCLEOTIDE SEQUENCE [LARGE SCALE GENOMIC DNA]</scope>
    <source>
        <strain evidence="1 2">DSM 1307</strain>
    </source>
</reference>
<dbReference type="Gene3D" id="3.60.15.10">
    <property type="entry name" value="Ribonuclease Z/Hydroxyacylglutathione hydrolase-like"/>
    <property type="match status" value="1"/>
</dbReference>
<accession>M0M0F6</accession>
<keyword evidence="2" id="KW-1185">Reference proteome</keyword>
<proteinExistence type="predicted"/>
<organism evidence="1 2">
    <name type="scientific">Halococcus morrhuae DSM 1307</name>
    <dbReference type="NCBI Taxonomy" id="931277"/>
    <lineage>
        <taxon>Archaea</taxon>
        <taxon>Methanobacteriati</taxon>
        <taxon>Methanobacteriota</taxon>
        <taxon>Stenosarchaea group</taxon>
        <taxon>Halobacteria</taxon>
        <taxon>Halobacteriales</taxon>
        <taxon>Halococcaceae</taxon>
        <taxon>Halococcus</taxon>
    </lineage>
</organism>